<dbReference type="Pfam" id="PF02737">
    <property type="entry name" value="3HCDH_N"/>
    <property type="match status" value="1"/>
</dbReference>
<dbReference type="InterPro" id="IPR006176">
    <property type="entry name" value="3-OHacyl-CoA_DH_NAD-bd"/>
</dbReference>
<dbReference type="InterPro" id="IPR036291">
    <property type="entry name" value="NAD(P)-bd_dom_sf"/>
</dbReference>
<proteinExistence type="inferred from homology"/>
<feature type="domain" description="3-hydroxyacyl-CoA dehydrogenase C-terminal" evidence="4">
    <location>
        <begin position="226"/>
        <end position="322"/>
    </location>
</feature>
<keyword evidence="7" id="KW-1185">Reference proteome</keyword>
<protein>
    <recommendedName>
        <fullName evidence="8">3-hydroxybutyryl-CoA dehydrogenase</fullName>
    </recommendedName>
</protein>
<dbReference type="GO" id="GO:0006631">
    <property type="term" value="P:fatty acid metabolic process"/>
    <property type="evidence" value="ECO:0007669"/>
    <property type="project" value="InterPro"/>
</dbReference>
<reference evidence="6 7" key="1">
    <citation type="journal article" date="2016" name="Proc. Natl. Acad. Sci. U.S.A.">
        <title>Comparative genomics of biotechnologically important yeasts.</title>
        <authorList>
            <person name="Riley R."/>
            <person name="Haridas S."/>
            <person name="Wolfe K.H."/>
            <person name="Lopes M.R."/>
            <person name="Hittinger C.T."/>
            <person name="Goeker M."/>
            <person name="Salamov A.A."/>
            <person name="Wisecaver J.H."/>
            <person name="Long T.M."/>
            <person name="Calvey C.H."/>
            <person name="Aerts A.L."/>
            <person name="Barry K.W."/>
            <person name="Choi C."/>
            <person name="Clum A."/>
            <person name="Coughlan A.Y."/>
            <person name="Deshpande S."/>
            <person name="Douglass A.P."/>
            <person name="Hanson S.J."/>
            <person name="Klenk H.-P."/>
            <person name="LaButti K.M."/>
            <person name="Lapidus A."/>
            <person name="Lindquist E.A."/>
            <person name="Lipzen A.M."/>
            <person name="Meier-Kolthoff J.P."/>
            <person name="Ohm R.A."/>
            <person name="Otillar R.P."/>
            <person name="Pangilinan J.L."/>
            <person name="Peng Y."/>
            <person name="Rokas A."/>
            <person name="Rosa C.A."/>
            <person name="Scheuner C."/>
            <person name="Sibirny A.A."/>
            <person name="Slot J.C."/>
            <person name="Stielow J.B."/>
            <person name="Sun H."/>
            <person name="Kurtzman C.P."/>
            <person name="Blackwell M."/>
            <person name="Grigoriev I.V."/>
            <person name="Jeffries T.W."/>
        </authorList>
    </citation>
    <scope>NUCLEOTIDE SEQUENCE [LARGE SCALE GENOMIC DNA]</scope>
    <source>
        <strain evidence="6 7">DSM 6958</strain>
    </source>
</reference>
<dbReference type="PANTHER" id="PTHR48075">
    <property type="entry name" value="3-HYDROXYACYL-COA DEHYDROGENASE FAMILY PROTEIN"/>
    <property type="match status" value="1"/>
</dbReference>
<dbReference type="Pfam" id="PF00725">
    <property type="entry name" value="3HCDH"/>
    <property type="match status" value="1"/>
</dbReference>
<gene>
    <name evidence="6" type="ORF">NADFUDRAFT_45152</name>
</gene>
<evidence type="ECO:0000313" key="6">
    <source>
        <dbReference type="EMBL" id="ODQ68667.1"/>
    </source>
</evidence>
<dbReference type="Gene3D" id="1.10.1040.10">
    <property type="entry name" value="N-(1-d-carboxylethyl)-l-norvaline Dehydrogenase, domain 2"/>
    <property type="match status" value="1"/>
</dbReference>
<feature type="site" description="Important for catalytic activity" evidence="3">
    <location>
        <position position="180"/>
    </location>
</feature>
<evidence type="ECO:0000259" key="4">
    <source>
        <dbReference type="Pfam" id="PF00725"/>
    </source>
</evidence>
<dbReference type="OrthoDB" id="5958943at2759"/>
<dbReference type="GO" id="GO:0070403">
    <property type="term" value="F:NAD+ binding"/>
    <property type="evidence" value="ECO:0007669"/>
    <property type="project" value="InterPro"/>
</dbReference>
<dbReference type="InterPro" id="IPR006180">
    <property type="entry name" value="3-OHacyl-CoA_DH_CS"/>
</dbReference>
<dbReference type="Gene3D" id="3.40.50.720">
    <property type="entry name" value="NAD(P)-binding Rossmann-like Domain"/>
    <property type="match status" value="1"/>
</dbReference>
<dbReference type="SUPFAM" id="SSF48179">
    <property type="entry name" value="6-phosphogluconate dehydrogenase C-terminal domain-like"/>
    <property type="match status" value="1"/>
</dbReference>
<evidence type="ECO:0000313" key="7">
    <source>
        <dbReference type="Proteomes" id="UP000095009"/>
    </source>
</evidence>
<organism evidence="6 7">
    <name type="scientific">Nadsonia fulvescens var. elongata DSM 6958</name>
    <dbReference type="NCBI Taxonomy" id="857566"/>
    <lineage>
        <taxon>Eukaryota</taxon>
        <taxon>Fungi</taxon>
        <taxon>Dikarya</taxon>
        <taxon>Ascomycota</taxon>
        <taxon>Saccharomycotina</taxon>
        <taxon>Dipodascomycetes</taxon>
        <taxon>Dipodascales</taxon>
        <taxon>Dipodascales incertae sedis</taxon>
        <taxon>Nadsonia</taxon>
    </lineage>
</organism>
<dbReference type="InterPro" id="IPR013328">
    <property type="entry name" value="6PGD_dom2"/>
</dbReference>
<evidence type="ECO:0000256" key="2">
    <source>
        <dbReference type="ARBA" id="ARBA00023002"/>
    </source>
</evidence>
<dbReference type="InterPro" id="IPR008927">
    <property type="entry name" value="6-PGluconate_DH-like_C_sf"/>
</dbReference>
<comment type="similarity">
    <text evidence="1">Belongs to the 3-hydroxyacyl-CoA dehydrogenase family.</text>
</comment>
<dbReference type="AlphaFoldDB" id="A0A1E3PUZ5"/>
<dbReference type="PANTHER" id="PTHR48075:SF5">
    <property type="entry name" value="3-HYDROXYBUTYRYL-COA DEHYDROGENASE"/>
    <property type="match status" value="1"/>
</dbReference>
<feature type="domain" description="3-hydroxyacyl-CoA dehydrogenase NAD binding" evidence="5">
    <location>
        <begin position="42"/>
        <end position="223"/>
    </location>
</feature>
<dbReference type="Proteomes" id="UP000095009">
    <property type="component" value="Unassembled WGS sequence"/>
</dbReference>
<dbReference type="PIRSF" id="PIRSF000105">
    <property type="entry name" value="HCDH"/>
    <property type="match status" value="1"/>
</dbReference>
<evidence type="ECO:0000256" key="3">
    <source>
        <dbReference type="PIRSR" id="PIRSR000105-1"/>
    </source>
</evidence>
<sequence>MLSSLNRQLVRIPARPQFHRLLSAVASNRFADSVPAGRIESLAVIGAGQMGTSIAYTAAKKGGVNVFLTDVNQDALDRAQNQLDRMLDREVVQKKISPMQAFEIRSMVNPTLSFESIIPEVDMVIESVSEIPQLKREIFGKLGSLAAPDTILATNTSSISISLLAAAAGTKAADRVIATHFIHPVATSPTCEVARALHTSDVTFNKTMEFMRKLGKDAVVATDTPGFIANRLLIPFINEAIGSLETGVASVEDIDKVMQMGYHMPMGPLRLADSIGLDTCLYIMKVLYNDTGDSKYRPSVRLGRMVDAGYLGQKSGKGFYDY</sequence>
<dbReference type="GO" id="GO:0016616">
    <property type="term" value="F:oxidoreductase activity, acting on the CH-OH group of donors, NAD or NADP as acceptor"/>
    <property type="evidence" value="ECO:0007669"/>
    <property type="project" value="InterPro"/>
</dbReference>
<dbReference type="SUPFAM" id="SSF51735">
    <property type="entry name" value="NAD(P)-binding Rossmann-fold domains"/>
    <property type="match status" value="1"/>
</dbReference>
<dbReference type="EMBL" id="KV454406">
    <property type="protein sequence ID" value="ODQ68667.1"/>
    <property type="molecule type" value="Genomic_DNA"/>
</dbReference>
<keyword evidence="2" id="KW-0560">Oxidoreductase</keyword>
<dbReference type="InterPro" id="IPR006108">
    <property type="entry name" value="3HC_DH_C"/>
</dbReference>
<evidence type="ECO:0008006" key="8">
    <source>
        <dbReference type="Google" id="ProtNLM"/>
    </source>
</evidence>
<evidence type="ECO:0000256" key="1">
    <source>
        <dbReference type="ARBA" id="ARBA00009463"/>
    </source>
</evidence>
<accession>A0A1E3PUZ5</accession>
<dbReference type="PROSITE" id="PS00067">
    <property type="entry name" value="3HCDH"/>
    <property type="match status" value="1"/>
</dbReference>
<dbReference type="STRING" id="857566.A0A1E3PUZ5"/>
<dbReference type="InterPro" id="IPR022694">
    <property type="entry name" value="3-OHacyl-CoA_DH"/>
</dbReference>
<evidence type="ECO:0000259" key="5">
    <source>
        <dbReference type="Pfam" id="PF02737"/>
    </source>
</evidence>
<name>A0A1E3PUZ5_9ASCO</name>